<name>D3QAS7_STANL</name>
<organism evidence="1 2">
    <name type="scientific">Stackebrandtia nassauensis (strain DSM 44728 / CIP 108903 / NRRL B-16338 / NBRC 102104 / LLR-40K-21)</name>
    <dbReference type="NCBI Taxonomy" id="446470"/>
    <lineage>
        <taxon>Bacteria</taxon>
        <taxon>Bacillati</taxon>
        <taxon>Actinomycetota</taxon>
        <taxon>Actinomycetes</taxon>
        <taxon>Glycomycetales</taxon>
        <taxon>Glycomycetaceae</taxon>
        <taxon>Stackebrandtia</taxon>
    </lineage>
</organism>
<proteinExistence type="predicted"/>
<dbReference type="Gene3D" id="1.50.10.20">
    <property type="match status" value="1"/>
</dbReference>
<dbReference type="OrthoDB" id="3286086at2"/>
<evidence type="ECO:0000313" key="1">
    <source>
        <dbReference type="EMBL" id="ADD44723.1"/>
    </source>
</evidence>
<protein>
    <recommendedName>
        <fullName evidence="3">Prenyltransferase/squalene oxidase</fullName>
    </recommendedName>
</protein>
<dbReference type="InterPro" id="IPR008930">
    <property type="entry name" value="Terpenoid_cyclase/PrenylTrfase"/>
</dbReference>
<dbReference type="SUPFAM" id="SSF48239">
    <property type="entry name" value="Terpenoid cyclases/Protein prenyltransferases"/>
    <property type="match status" value="1"/>
</dbReference>
<dbReference type="STRING" id="446470.Snas_5087"/>
<dbReference type="KEGG" id="sna:Snas_5087"/>
<dbReference type="EMBL" id="CP001778">
    <property type="protein sequence ID" value="ADD44723.1"/>
    <property type="molecule type" value="Genomic_DNA"/>
</dbReference>
<dbReference type="AlphaFoldDB" id="D3QAS7"/>
<keyword evidence="2" id="KW-1185">Reference proteome</keyword>
<dbReference type="eggNOG" id="COG3612">
    <property type="taxonomic scope" value="Bacteria"/>
</dbReference>
<dbReference type="HOGENOM" id="CLU_051344_0_0_11"/>
<evidence type="ECO:0008006" key="3">
    <source>
        <dbReference type="Google" id="ProtNLM"/>
    </source>
</evidence>
<evidence type="ECO:0000313" key="2">
    <source>
        <dbReference type="Proteomes" id="UP000000844"/>
    </source>
</evidence>
<dbReference type="Proteomes" id="UP000000844">
    <property type="component" value="Chromosome"/>
</dbReference>
<gene>
    <name evidence="1" type="ordered locus">Snas_5087</name>
</gene>
<dbReference type="RefSeq" id="WP_013020294.1">
    <property type="nucleotide sequence ID" value="NC_013947.1"/>
</dbReference>
<sequence length="296" mass="32590">MRTLDQNGFAAARRYLSLNARLLERRRFDVVFGDGPREPVLHVLRGYQNPDGGFGHALEPDLRGDGSQPQPAELALWILDEVGGFDDAMVARLGDWLAANSGDDGGVPFVLPSVTDTPRAPWWQPDQGPDGRAISAINPTGPIAGLLGEHGVEHPWLARATEFCWRTIAELDDISAYDALATLAFLERAADRQRAEAEFDRLADALLATVALDPDAEGHVHSPLDFAPRPDAMARRLFRQADVDRHLDVLVDRQQDDGSWAPNFLMWTPVVATEWGGWLTLSTLKTLRAYGRVDGV</sequence>
<reference evidence="1 2" key="1">
    <citation type="journal article" date="2009" name="Stand. Genomic Sci.">
        <title>Complete genome sequence of Stackebrandtia nassauensis type strain (LLR-40K-21).</title>
        <authorList>
            <person name="Munk C."/>
            <person name="Lapidus A."/>
            <person name="Copeland A."/>
            <person name="Jando M."/>
            <person name="Mayilraj S."/>
            <person name="Glavina Del Rio T."/>
            <person name="Nolan M."/>
            <person name="Chen F."/>
            <person name="Lucas S."/>
            <person name="Tice H."/>
            <person name="Cheng J.F."/>
            <person name="Han C."/>
            <person name="Detter J.C."/>
            <person name="Bruce D."/>
            <person name="Goodwin L."/>
            <person name="Chain P."/>
            <person name="Pitluck S."/>
            <person name="Goker M."/>
            <person name="Ovchinikova G."/>
            <person name="Pati A."/>
            <person name="Ivanova N."/>
            <person name="Mavromatis K."/>
            <person name="Chen A."/>
            <person name="Palaniappan K."/>
            <person name="Land M."/>
            <person name="Hauser L."/>
            <person name="Chang Y.J."/>
            <person name="Jeffries C.D."/>
            <person name="Bristow J."/>
            <person name="Eisen J.A."/>
            <person name="Markowitz V."/>
            <person name="Hugenholtz P."/>
            <person name="Kyrpides N.C."/>
            <person name="Klenk H.P."/>
        </authorList>
    </citation>
    <scope>NUCLEOTIDE SEQUENCE [LARGE SCALE GENOMIC DNA]</scope>
    <source>
        <strain evidence="2">DSM 44728 / CIP 108903 / NRRL B-16338 / NBRC 102104 / LLR-40K-21</strain>
    </source>
</reference>
<accession>D3QAS7</accession>